<name>A0ABN8NFE6_9CNID</name>
<gene>
    <name evidence="1" type="ORF">PLOB_00010008</name>
</gene>
<reference evidence="1 2" key="1">
    <citation type="submission" date="2022-05" db="EMBL/GenBank/DDBJ databases">
        <authorList>
            <consortium name="Genoscope - CEA"/>
            <person name="William W."/>
        </authorList>
    </citation>
    <scope>NUCLEOTIDE SEQUENCE [LARGE SCALE GENOMIC DNA]</scope>
</reference>
<evidence type="ECO:0000313" key="1">
    <source>
        <dbReference type="EMBL" id="CAH3046844.1"/>
    </source>
</evidence>
<comment type="caution">
    <text evidence="1">The sequence shown here is derived from an EMBL/GenBank/DDBJ whole genome shotgun (WGS) entry which is preliminary data.</text>
</comment>
<sequence length="184" mass="20358">MVLPTLILQKPSATSKSKEHSEAIERRLALWKQGDIDLLLKEGKFVNSKKPRKVEDISKAFSKLVLQGKLTAAMKLLDNESSSGLLDLSPDVLQGLQDKHPQAADIAEESLLHGPIDYIPPNVYDLIDEESIYNSASKTKGSAGGPSGMDAELYKRILSSKNFKTEGKILREELAVFTRNLLRK</sequence>
<dbReference type="Proteomes" id="UP001159405">
    <property type="component" value="Unassembled WGS sequence"/>
</dbReference>
<protein>
    <submittedName>
        <fullName evidence="1">Uncharacterized protein</fullName>
    </submittedName>
</protein>
<dbReference type="EMBL" id="CALNXK010000015">
    <property type="protein sequence ID" value="CAH3046844.1"/>
    <property type="molecule type" value="Genomic_DNA"/>
</dbReference>
<keyword evidence="2" id="KW-1185">Reference proteome</keyword>
<evidence type="ECO:0000313" key="2">
    <source>
        <dbReference type="Proteomes" id="UP001159405"/>
    </source>
</evidence>
<organism evidence="1 2">
    <name type="scientific">Porites lobata</name>
    <dbReference type="NCBI Taxonomy" id="104759"/>
    <lineage>
        <taxon>Eukaryota</taxon>
        <taxon>Metazoa</taxon>
        <taxon>Cnidaria</taxon>
        <taxon>Anthozoa</taxon>
        <taxon>Hexacorallia</taxon>
        <taxon>Scleractinia</taxon>
        <taxon>Fungiina</taxon>
        <taxon>Poritidae</taxon>
        <taxon>Porites</taxon>
    </lineage>
</organism>
<accession>A0ABN8NFE6</accession>
<proteinExistence type="predicted"/>